<evidence type="ECO:0000256" key="3">
    <source>
        <dbReference type="ARBA" id="ARBA00022723"/>
    </source>
</evidence>
<dbReference type="InterPro" id="IPR001841">
    <property type="entry name" value="Znf_RING"/>
</dbReference>
<comment type="subcellular location">
    <subcellularLocation>
        <location evidence="1">Nucleus</location>
    </subcellularLocation>
</comment>
<dbReference type="GO" id="GO:0008094">
    <property type="term" value="F:ATP-dependent activity, acting on DNA"/>
    <property type="evidence" value="ECO:0007669"/>
    <property type="project" value="TreeGrafter"/>
</dbReference>
<dbReference type="EMBL" id="BQKY01000007">
    <property type="protein sequence ID" value="GJN90882.1"/>
    <property type="molecule type" value="Genomic_DNA"/>
</dbReference>
<reference evidence="16 17" key="1">
    <citation type="submission" date="2021-12" db="EMBL/GenBank/DDBJ databases">
        <title>High titer production of polyol ester of fatty acids by Rhodotorula paludigena BS15 towards product separation-free biomass refinery.</title>
        <authorList>
            <person name="Mano J."/>
            <person name="Ono H."/>
            <person name="Tanaka T."/>
            <person name="Naito K."/>
            <person name="Sushida H."/>
            <person name="Ike M."/>
            <person name="Tokuyasu K."/>
            <person name="Kitaoka M."/>
        </authorList>
    </citation>
    <scope>NUCLEOTIDE SEQUENCE [LARGE SCALE GENOMIC DNA]</scope>
    <source>
        <strain evidence="16 17">BS15</strain>
    </source>
</reference>
<name>A0AAV5GNE0_9BASI</name>
<keyword evidence="9" id="KW-0067">ATP-binding</keyword>
<dbReference type="CDD" id="cd18793">
    <property type="entry name" value="SF2_C_SNF"/>
    <property type="match status" value="1"/>
</dbReference>
<evidence type="ECO:0000256" key="7">
    <source>
        <dbReference type="ARBA" id="ARBA00022806"/>
    </source>
</evidence>
<dbReference type="SMART" id="SM00184">
    <property type="entry name" value="RING"/>
    <property type="match status" value="1"/>
</dbReference>
<dbReference type="GO" id="GO:0005524">
    <property type="term" value="F:ATP binding"/>
    <property type="evidence" value="ECO:0007669"/>
    <property type="project" value="UniProtKB-KW"/>
</dbReference>
<dbReference type="PROSITE" id="PS51192">
    <property type="entry name" value="HELICASE_ATP_BIND_1"/>
    <property type="match status" value="1"/>
</dbReference>
<evidence type="ECO:0000313" key="16">
    <source>
        <dbReference type="EMBL" id="GJN90882.1"/>
    </source>
</evidence>
<dbReference type="InterPro" id="IPR049730">
    <property type="entry name" value="SNF2/RAD54-like_C"/>
</dbReference>
<dbReference type="InterPro" id="IPR013083">
    <property type="entry name" value="Znf_RING/FYVE/PHD"/>
</dbReference>
<organism evidence="16 17">
    <name type="scientific">Rhodotorula paludigena</name>
    <dbReference type="NCBI Taxonomy" id="86838"/>
    <lineage>
        <taxon>Eukaryota</taxon>
        <taxon>Fungi</taxon>
        <taxon>Dikarya</taxon>
        <taxon>Basidiomycota</taxon>
        <taxon>Pucciniomycotina</taxon>
        <taxon>Microbotryomycetes</taxon>
        <taxon>Sporidiobolales</taxon>
        <taxon>Sporidiobolaceae</taxon>
        <taxon>Rhodotorula</taxon>
    </lineage>
</organism>
<evidence type="ECO:0000256" key="8">
    <source>
        <dbReference type="ARBA" id="ARBA00022833"/>
    </source>
</evidence>
<dbReference type="Gene3D" id="3.40.50.300">
    <property type="entry name" value="P-loop containing nucleotide triphosphate hydrolases"/>
    <property type="match status" value="1"/>
</dbReference>
<feature type="region of interest" description="Disordered" evidence="12">
    <location>
        <begin position="256"/>
        <end position="278"/>
    </location>
</feature>
<dbReference type="PROSITE" id="PS00518">
    <property type="entry name" value="ZF_RING_1"/>
    <property type="match status" value="1"/>
</dbReference>
<evidence type="ECO:0000259" key="14">
    <source>
        <dbReference type="PROSITE" id="PS51192"/>
    </source>
</evidence>
<evidence type="ECO:0000256" key="6">
    <source>
        <dbReference type="ARBA" id="ARBA00022801"/>
    </source>
</evidence>
<feature type="region of interest" description="Disordered" evidence="12">
    <location>
        <begin position="1"/>
        <end position="66"/>
    </location>
</feature>
<dbReference type="PANTHER" id="PTHR45626">
    <property type="entry name" value="TRANSCRIPTION TERMINATION FACTOR 2-RELATED"/>
    <property type="match status" value="1"/>
</dbReference>
<keyword evidence="5 11" id="KW-0863">Zinc-finger</keyword>
<dbReference type="GO" id="GO:0016818">
    <property type="term" value="F:hydrolase activity, acting on acid anhydrides, in phosphorus-containing anhydrides"/>
    <property type="evidence" value="ECO:0007669"/>
    <property type="project" value="InterPro"/>
</dbReference>
<keyword evidence="10" id="KW-0539">Nucleus</keyword>
<dbReference type="InterPro" id="IPR014001">
    <property type="entry name" value="Helicase_ATP-bd"/>
</dbReference>
<comment type="caution">
    <text evidence="16">The sequence shown here is derived from an EMBL/GenBank/DDBJ whole genome shotgun (WGS) entry which is preliminary data.</text>
</comment>
<dbReference type="GO" id="GO:0004386">
    <property type="term" value="F:helicase activity"/>
    <property type="evidence" value="ECO:0007669"/>
    <property type="project" value="UniProtKB-KW"/>
</dbReference>
<dbReference type="GO" id="GO:0003676">
    <property type="term" value="F:nucleic acid binding"/>
    <property type="evidence" value="ECO:0007669"/>
    <property type="project" value="InterPro"/>
</dbReference>
<dbReference type="InterPro" id="IPR038718">
    <property type="entry name" value="SNF2-like_sf"/>
</dbReference>
<dbReference type="Gene3D" id="3.40.50.10810">
    <property type="entry name" value="Tandem AAA-ATPase domain"/>
    <property type="match status" value="1"/>
</dbReference>
<keyword evidence="4" id="KW-0547">Nucleotide-binding</keyword>
<keyword evidence="6" id="KW-0378">Hydrolase</keyword>
<proteinExistence type="inferred from homology"/>
<keyword evidence="8" id="KW-0862">Zinc</keyword>
<dbReference type="InterPro" id="IPR000330">
    <property type="entry name" value="SNF2_N"/>
</dbReference>
<dbReference type="Gene3D" id="3.30.70.2330">
    <property type="match status" value="1"/>
</dbReference>
<dbReference type="InterPro" id="IPR017907">
    <property type="entry name" value="Znf_RING_CS"/>
</dbReference>
<dbReference type="Pfam" id="PF00176">
    <property type="entry name" value="SNF2-rel_dom"/>
    <property type="match status" value="1"/>
</dbReference>
<feature type="compositionally biased region" description="Polar residues" evidence="12">
    <location>
        <begin position="18"/>
        <end position="39"/>
    </location>
</feature>
<dbReference type="GO" id="GO:0008270">
    <property type="term" value="F:zinc ion binding"/>
    <property type="evidence" value="ECO:0007669"/>
    <property type="project" value="UniProtKB-KW"/>
</dbReference>
<dbReference type="Pfam" id="PF13923">
    <property type="entry name" value="zf-C3HC4_2"/>
    <property type="match status" value="1"/>
</dbReference>
<keyword evidence="17" id="KW-1185">Reference proteome</keyword>
<evidence type="ECO:0000256" key="9">
    <source>
        <dbReference type="ARBA" id="ARBA00022840"/>
    </source>
</evidence>
<evidence type="ECO:0000256" key="10">
    <source>
        <dbReference type="ARBA" id="ARBA00023242"/>
    </source>
</evidence>
<dbReference type="SMART" id="SM00487">
    <property type="entry name" value="DEXDc"/>
    <property type="match status" value="1"/>
</dbReference>
<keyword evidence="7" id="KW-0347">Helicase</keyword>
<dbReference type="InterPro" id="IPR050628">
    <property type="entry name" value="SNF2_RAD54_helicase_TF"/>
</dbReference>
<dbReference type="InterPro" id="IPR001650">
    <property type="entry name" value="Helicase_C-like"/>
</dbReference>
<dbReference type="Pfam" id="PF00271">
    <property type="entry name" value="Helicase_C"/>
    <property type="match status" value="1"/>
</dbReference>
<feature type="domain" description="RING-type" evidence="13">
    <location>
        <begin position="724"/>
        <end position="762"/>
    </location>
</feature>
<evidence type="ECO:0000256" key="5">
    <source>
        <dbReference type="ARBA" id="ARBA00022771"/>
    </source>
</evidence>
<dbReference type="GO" id="GO:0005634">
    <property type="term" value="C:nucleus"/>
    <property type="evidence" value="ECO:0007669"/>
    <property type="project" value="UniProtKB-SubCell"/>
</dbReference>
<dbReference type="SUPFAM" id="SSF52540">
    <property type="entry name" value="P-loop containing nucleoside triphosphate hydrolases"/>
    <property type="match status" value="2"/>
</dbReference>
<evidence type="ECO:0000256" key="4">
    <source>
        <dbReference type="ARBA" id="ARBA00022741"/>
    </source>
</evidence>
<evidence type="ECO:0000256" key="2">
    <source>
        <dbReference type="ARBA" id="ARBA00007025"/>
    </source>
</evidence>
<evidence type="ECO:0000256" key="11">
    <source>
        <dbReference type="PROSITE-ProRule" id="PRU00175"/>
    </source>
</evidence>
<sequence length="990" mass="109885">MAVVKEEEQPAQLGAPVASTSQLPSSSDVKPNAVRSSSPDAKGKGRALPDDDSPAVKDEESDDIAEPDVKLDPDERILFGAVPKANIVGLKYYRGIQTLKEGMAVEIKRDPYNVNDSNAIEVRHMRGQRIGYMSKELSAKLAPLVKERKIDFRGVAGPVGLFKTPFRLEIWGKRKFSLDPRLDWLFPERMERKRVEKERKKALEQARKEADDADEGEKGGVRDSKQNDRDIAMRQSILLDKGKKVDLLGSIFQEGGNDPALLPSHPSPPGKKDGSMKSNLLPFQRQGLAWMIRMEHPQLPKSVDDPPVQLWTKKEDTAGKIFWHNVGTNTTQREKPILKRGGILADEMGLGKTMQTIALICTDDTGEGVLDEPEDPDERFDDMTLIVCPLSVASNWTEQLQQHVGKKRLSWHFYHGEGRELSKKELRDQTIIGGLDESDSASSSRKGSHGTAENGDETGEAPDEMGEDGEPARKKQKRSKNATLHAIKWRRVVLDEGHLIKNPKAKMTRACLELKAEVLMTCGKRRRWILSGTPIVNASGDLGTMVQFLRVCKPLDQPAVWKQYVASGSDEGRNKLLRAVVSSTTLRRTKDMFDPSGKPLVQLPSVERYMHEIDLKDDVRELYDEIEAEIGKSVKSSLKEQGGKTGYTHILCLLLRLRQVACDPSLVPGDFIEDLRDRKLAARIQRDHERAIGLPTSGKGPVSAEQLDFVRSLLREAIEAGADCLACGRWAEDPRITICQHVFCQSCIESAVDAKAACPSCNNPLKREHIISLPAFRSVSPYSSARSSSVGTSRHGSAAPVERTAKVEALVRLLKSSAPGVKSLVFSQWTTHLDRIEAALHAEGIATCRFDGSMRQDKREAVIKLFTQPNRDTVAGDKGDRKNPMVMLLSLKAGALGLNLTVASQVFLMDPWWQESIEAQAIDRVNRIGQTQAVRVFQLVAKNTIEARVLTIQEKKQQLIQQAFSGNKNAPKRQAKIELTDLASLFNISV</sequence>
<comment type="similarity">
    <text evidence="2">Belongs to the SNF2/RAD54 helicase family.</text>
</comment>
<dbReference type="InterPro" id="IPR027417">
    <property type="entry name" value="P-loop_NTPase"/>
</dbReference>
<evidence type="ECO:0000256" key="12">
    <source>
        <dbReference type="SAM" id="MobiDB-lite"/>
    </source>
</evidence>
<feature type="domain" description="Helicase C-terminal" evidence="15">
    <location>
        <begin position="806"/>
        <end position="978"/>
    </location>
</feature>
<accession>A0AAV5GNE0</accession>
<dbReference type="SMART" id="SM00910">
    <property type="entry name" value="HIRAN"/>
    <property type="match status" value="1"/>
</dbReference>
<dbReference type="Pfam" id="PF08797">
    <property type="entry name" value="HIRAN"/>
    <property type="match status" value="1"/>
</dbReference>
<dbReference type="Proteomes" id="UP001342314">
    <property type="component" value="Unassembled WGS sequence"/>
</dbReference>
<dbReference type="SMART" id="SM00490">
    <property type="entry name" value="HELICc"/>
    <property type="match status" value="1"/>
</dbReference>
<dbReference type="SUPFAM" id="SSF57850">
    <property type="entry name" value="RING/U-box"/>
    <property type="match status" value="1"/>
</dbReference>
<dbReference type="Gene3D" id="3.30.40.10">
    <property type="entry name" value="Zinc/RING finger domain, C3HC4 (zinc finger)"/>
    <property type="match status" value="1"/>
</dbReference>
<protein>
    <submittedName>
        <fullName evidence="16">Uncharacterized protein</fullName>
    </submittedName>
</protein>
<dbReference type="PANTHER" id="PTHR45626:SF17">
    <property type="entry name" value="HELICASE-LIKE TRANSCRIPTION FACTOR"/>
    <property type="match status" value="1"/>
</dbReference>
<evidence type="ECO:0000259" key="15">
    <source>
        <dbReference type="PROSITE" id="PS51194"/>
    </source>
</evidence>
<evidence type="ECO:0000256" key="1">
    <source>
        <dbReference type="ARBA" id="ARBA00004123"/>
    </source>
</evidence>
<dbReference type="PROSITE" id="PS51194">
    <property type="entry name" value="HELICASE_CTER"/>
    <property type="match status" value="1"/>
</dbReference>
<feature type="region of interest" description="Disordered" evidence="12">
    <location>
        <begin position="434"/>
        <end position="482"/>
    </location>
</feature>
<dbReference type="PROSITE" id="PS50089">
    <property type="entry name" value="ZF_RING_2"/>
    <property type="match status" value="1"/>
</dbReference>
<feature type="compositionally biased region" description="Basic and acidic residues" evidence="12">
    <location>
        <begin position="41"/>
        <end position="58"/>
    </location>
</feature>
<gene>
    <name evidence="16" type="ORF">Rhopal_003896-T1</name>
</gene>
<dbReference type="AlphaFoldDB" id="A0AAV5GNE0"/>
<evidence type="ECO:0000259" key="13">
    <source>
        <dbReference type="PROSITE" id="PS50089"/>
    </source>
</evidence>
<feature type="domain" description="Helicase ATP-binding" evidence="14">
    <location>
        <begin position="333"/>
        <end position="552"/>
    </location>
</feature>
<evidence type="ECO:0000313" key="17">
    <source>
        <dbReference type="Proteomes" id="UP001342314"/>
    </source>
</evidence>
<dbReference type="GO" id="GO:0006281">
    <property type="term" value="P:DNA repair"/>
    <property type="evidence" value="ECO:0007669"/>
    <property type="project" value="TreeGrafter"/>
</dbReference>
<feature type="compositionally biased region" description="Acidic residues" evidence="12">
    <location>
        <begin position="454"/>
        <end position="469"/>
    </location>
</feature>
<keyword evidence="3" id="KW-0479">Metal-binding</keyword>
<feature type="region of interest" description="Disordered" evidence="12">
    <location>
        <begin position="203"/>
        <end position="229"/>
    </location>
</feature>
<dbReference type="InterPro" id="IPR014905">
    <property type="entry name" value="HIRAN"/>
</dbReference>